<dbReference type="Proteomes" id="UP000010523">
    <property type="component" value="Unassembled WGS sequence"/>
</dbReference>
<protein>
    <submittedName>
        <fullName evidence="2">Uncharacterized protein</fullName>
    </submittedName>
</protein>
<keyword evidence="1" id="KW-0812">Transmembrane</keyword>
<name>I3E0Y6_BACMT</name>
<dbReference type="Pfam" id="PF04474">
    <property type="entry name" value="DUF554"/>
    <property type="match status" value="1"/>
</dbReference>
<keyword evidence="3" id="KW-1185">Reference proteome</keyword>
<keyword evidence="1" id="KW-0472">Membrane</keyword>
<evidence type="ECO:0000256" key="1">
    <source>
        <dbReference type="SAM" id="Phobius"/>
    </source>
</evidence>
<dbReference type="EMBL" id="AFEU01000002">
    <property type="protein sequence ID" value="EIJ80157.1"/>
    <property type="molecule type" value="Genomic_DNA"/>
</dbReference>
<feature type="transmembrane region" description="Helical" evidence="1">
    <location>
        <begin position="24"/>
        <end position="45"/>
    </location>
</feature>
<reference evidence="2 3" key="1">
    <citation type="journal article" date="2012" name="Appl. Environ. Microbiol.">
        <title>Genome Sequence of Thermotolerant Bacillus methanolicus: Features and Regulation Related to Methylotrophy and Production of L-Lysine and L-Glutamate from Methanol.</title>
        <authorList>
            <person name="Heggeset T.M."/>
            <person name="Krog A."/>
            <person name="Balzer S."/>
            <person name="Wentzel A."/>
            <person name="Ellingsen T.E."/>
            <person name="Brautaset T."/>
        </authorList>
    </citation>
    <scope>NUCLEOTIDE SEQUENCE [LARGE SCALE GENOMIC DNA]</scope>
    <source>
        <strain evidence="2 3">PB1</strain>
    </source>
</reference>
<dbReference type="InterPro" id="IPR007563">
    <property type="entry name" value="DUF554"/>
</dbReference>
<feature type="transmembrane region" description="Helical" evidence="1">
    <location>
        <begin position="51"/>
        <end position="71"/>
    </location>
</feature>
<sequence>MKEQSLFFAAQIDRFVPQALMNSFIEEMTATGGLMIFAIGLNLTGITNIRVANLLPGIVVSGLIVAIIYCFQ</sequence>
<gene>
    <name evidence="2" type="ORF">PB1_07347</name>
</gene>
<dbReference type="STRING" id="997296.PB1_07347"/>
<organism evidence="2 3">
    <name type="scientific">Bacillus methanolicus PB1</name>
    <dbReference type="NCBI Taxonomy" id="997296"/>
    <lineage>
        <taxon>Bacteria</taxon>
        <taxon>Bacillati</taxon>
        <taxon>Bacillota</taxon>
        <taxon>Bacilli</taxon>
        <taxon>Bacillales</taxon>
        <taxon>Bacillaceae</taxon>
        <taxon>Bacillus</taxon>
    </lineage>
</organism>
<dbReference type="PATRIC" id="fig|997296.3.peg.1562"/>
<keyword evidence="1" id="KW-1133">Transmembrane helix</keyword>
<accession>I3E0Y6</accession>
<comment type="caution">
    <text evidence="2">The sequence shown here is derived from an EMBL/GenBank/DDBJ whole genome shotgun (WGS) entry which is preliminary data.</text>
</comment>
<dbReference type="eggNOG" id="COG1811">
    <property type="taxonomic scope" value="Bacteria"/>
</dbReference>
<proteinExistence type="predicted"/>
<dbReference type="PANTHER" id="PTHR36111">
    <property type="entry name" value="INNER MEMBRANE PROTEIN-RELATED"/>
    <property type="match status" value="1"/>
</dbReference>
<evidence type="ECO:0000313" key="3">
    <source>
        <dbReference type="Proteomes" id="UP000010523"/>
    </source>
</evidence>
<dbReference type="PANTHER" id="PTHR36111:SF2">
    <property type="entry name" value="INNER MEMBRANE PROTEIN"/>
    <property type="match status" value="1"/>
</dbReference>
<dbReference type="AlphaFoldDB" id="I3E0Y6"/>
<evidence type="ECO:0000313" key="2">
    <source>
        <dbReference type="EMBL" id="EIJ80157.1"/>
    </source>
</evidence>